<feature type="region of interest" description="Disordered" evidence="1">
    <location>
        <begin position="1"/>
        <end position="24"/>
    </location>
</feature>
<organism evidence="2">
    <name type="scientific">Rhizophora mucronata</name>
    <name type="common">Asiatic mangrove</name>
    <dbReference type="NCBI Taxonomy" id="61149"/>
    <lineage>
        <taxon>Eukaryota</taxon>
        <taxon>Viridiplantae</taxon>
        <taxon>Streptophyta</taxon>
        <taxon>Embryophyta</taxon>
        <taxon>Tracheophyta</taxon>
        <taxon>Spermatophyta</taxon>
        <taxon>Magnoliopsida</taxon>
        <taxon>eudicotyledons</taxon>
        <taxon>Gunneridae</taxon>
        <taxon>Pentapetalae</taxon>
        <taxon>rosids</taxon>
        <taxon>fabids</taxon>
        <taxon>Malpighiales</taxon>
        <taxon>Rhizophoraceae</taxon>
        <taxon>Rhizophora</taxon>
    </lineage>
</organism>
<dbReference type="EMBL" id="GGEC01056633">
    <property type="protein sequence ID" value="MBX37117.1"/>
    <property type="molecule type" value="Transcribed_RNA"/>
</dbReference>
<evidence type="ECO:0000256" key="1">
    <source>
        <dbReference type="SAM" id="MobiDB-lite"/>
    </source>
</evidence>
<proteinExistence type="predicted"/>
<feature type="compositionally biased region" description="Basic and acidic residues" evidence="1">
    <location>
        <begin position="14"/>
        <end position="24"/>
    </location>
</feature>
<accession>A0A2P2N3U6</accession>
<sequence>MHDNGVTNDANIHYNEKEVPRYLD</sequence>
<protein>
    <submittedName>
        <fullName evidence="2">Uncharacterized protein</fullName>
    </submittedName>
</protein>
<evidence type="ECO:0000313" key="2">
    <source>
        <dbReference type="EMBL" id="MBX37117.1"/>
    </source>
</evidence>
<reference evidence="2" key="1">
    <citation type="submission" date="2018-02" db="EMBL/GenBank/DDBJ databases">
        <title>Rhizophora mucronata_Transcriptome.</title>
        <authorList>
            <person name="Meera S.P."/>
            <person name="Sreeshan A."/>
            <person name="Augustine A."/>
        </authorList>
    </citation>
    <scope>NUCLEOTIDE SEQUENCE</scope>
    <source>
        <tissue evidence="2">Leaf</tissue>
    </source>
</reference>
<dbReference type="AlphaFoldDB" id="A0A2P2N3U6"/>
<name>A0A2P2N3U6_RHIMU</name>
<feature type="compositionally biased region" description="Polar residues" evidence="1">
    <location>
        <begin position="1"/>
        <end position="10"/>
    </location>
</feature>